<keyword evidence="2 5" id="KW-0963">Cytoplasm</keyword>
<dbReference type="OrthoDB" id="206354at2759"/>
<dbReference type="PANTHER" id="PTHR13200">
    <property type="entry name" value="EEF1A LYSINE METHYLTRANSFERASE 1"/>
    <property type="match status" value="1"/>
</dbReference>
<dbReference type="InterPro" id="IPR002052">
    <property type="entry name" value="DNA_methylase_N6_adenine_CS"/>
</dbReference>
<dbReference type="SUPFAM" id="SSF53335">
    <property type="entry name" value="S-adenosyl-L-methionine-dependent methyltransferases"/>
    <property type="match status" value="1"/>
</dbReference>
<evidence type="ECO:0000256" key="5">
    <source>
        <dbReference type="HAMAP-Rule" id="MF_03187"/>
    </source>
</evidence>
<dbReference type="EMBL" id="ML992514">
    <property type="protein sequence ID" value="KAF2219830.1"/>
    <property type="molecule type" value="Genomic_DNA"/>
</dbReference>
<evidence type="ECO:0000256" key="4">
    <source>
        <dbReference type="ARBA" id="ARBA00022679"/>
    </source>
</evidence>
<evidence type="ECO:0000256" key="3">
    <source>
        <dbReference type="ARBA" id="ARBA00022603"/>
    </source>
</evidence>
<dbReference type="AlphaFoldDB" id="A0A6A6G336"/>
<proteinExistence type="inferred from homology"/>
<comment type="subcellular location">
    <subcellularLocation>
        <location evidence="1 5">Cytoplasm</location>
    </subcellularLocation>
</comment>
<dbReference type="GO" id="GO:0003676">
    <property type="term" value="F:nucleic acid binding"/>
    <property type="evidence" value="ECO:0007669"/>
    <property type="project" value="InterPro"/>
</dbReference>
<dbReference type="Gene3D" id="3.40.50.150">
    <property type="entry name" value="Vaccinia Virus protein VP39"/>
    <property type="match status" value="1"/>
</dbReference>
<keyword evidence="7" id="KW-1185">Reference proteome</keyword>
<dbReference type="InterPro" id="IPR029063">
    <property type="entry name" value="SAM-dependent_MTases_sf"/>
</dbReference>
<keyword evidence="3 5" id="KW-0489">Methyltransferase</keyword>
<evidence type="ECO:0000313" key="6">
    <source>
        <dbReference type="EMBL" id="KAF2219830.1"/>
    </source>
</evidence>
<dbReference type="HAMAP" id="MF_03187">
    <property type="entry name" value="Methyltr_EFM5"/>
    <property type="match status" value="1"/>
</dbReference>
<dbReference type="Pfam" id="PF10237">
    <property type="entry name" value="N6-adenineMlase"/>
    <property type="match status" value="1"/>
</dbReference>
<dbReference type="InterPro" id="IPR019369">
    <property type="entry name" value="Efm5/EEF1AKMT1"/>
</dbReference>
<comment type="similarity">
    <text evidence="5">Belongs to the class I-like SAM-binding methyltransferase superfamily. EFM5 family.</text>
</comment>
<dbReference type="EC" id="2.1.1.-" evidence="5"/>
<protein>
    <recommendedName>
        <fullName evidence="5">Protein-lysine N-methyltransferase EFM5</fullName>
        <ecNumber evidence="5">2.1.1.-</ecNumber>
    </recommendedName>
    <alternativeName>
        <fullName evidence="5">Elongation factor methyltransferase 5</fullName>
    </alternativeName>
</protein>
<name>A0A6A6G336_9PEZI</name>
<evidence type="ECO:0000256" key="2">
    <source>
        <dbReference type="ARBA" id="ARBA00022490"/>
    </source>
</evidence>
<organism evidence="6 7">
    <name type="scientific">Elsinoe ampelina</name>
    <dbReference type="NCBI Taxonomy" id="302913"/>
    <lineage>
        <taxon>Eukaryota</taxon>
        <taxon>Fungi</taxon>
        <taxon>Dikarya</taxon>
        <taxon>Ascomycota</taxon>
        <taxon>Pezizomycotina</taxon>
        <taxon>Dothideomycetes</taxon>
        <taxon>Dothideomycetidae</taxon>
        <taxon>Myriangiales</taxon>
        <taxon>Elsinoaceae</taxon>
        <taxon>Elsinoe</taxon>
    </lineage>
</organism>
<dbReference type="Proteomes" id="UP000799538">
    <property type="component" value="Unassembled WGS sequence"/>
</dbReference>
<reference evidence="7" key="1">
    <citation type="journal article" date="2020" name="Stud. Mycol.">
        <title>101 Dothideomycetes genomes: A test case for predicting lifestyles and emergence of pathogens.</title>
        <authorList>
            <person name="Haridas S."/>
            <person name="Albert R."/>
            <person name="Binder M."/>
            <person name="Bloem J."/>
            <person name="LaButti K."/>
            <person name="Salamov A."/>
            <person name="Andreopoulos B."/>
            <person name="Baker S."/>
            <person name="Barry K."/>
            <person name="Bills G."/>
            <person name="Bluhm B."/>
            <person name="Cannon C."/>
            <person name="Castanera R."/>
            <person name="Culley D."/>
            <person name="Daum C."/>
            <person name="Ezra D."/>
            <person name="Gonzalez J."/>
            <person name="Henrissat B."/>
            <person name="Kuo A."/>
            <person name="Liang C."/>
            <person name="Lipzen A."/>
            <person name="Lutzoni F."/>
            <person name="Magnuson J."/>
            <person name="Mondo S."/>
            <person name="Nolan M."/>
            <person name="Ohm R."/>
            <person name="Pangilinan J."/>
            <person name="Park H.-J."/>
            <person name="Ramirez L."/>
            <person name="Alfaro M."/>
            <person name="Sun H."/>
            <person name="Tritt A."/>
            <person name="Yoshinaga Y."/>
            <person name="Zwiers L.-H."/>
            <person name="Turgeon B."/>
            <person name="Goodwin S."/>
            <person name="Spatafora J."/>
            <person name="Crous P."/>
            <person name="Grigoriev I."/>
        </authorList>
    </citation>
    <scope>NUCLEOTIDE SEQUENCE [LARGE SCALE GENOMIC DNA]</scope>
    <source>
        <strain evidence="7">CECT 20119</strain>
    </source>
</reference>
<evidence type="ECO:0000256" key="1">
    <source>
        <dbReference type="ARBA" id="ARBA00004496"/>
    </source>
</evidence>
<dbReference type="InterPro" id="IPR041370">
    <property type="entry name" value="Mlase_EEF1AKMT1/ZCCHC4"/>
</dbReference>
<gene>
    <name evidence="5" type="primary">EFM5</name>
    <name evidence="6" type="ORF">BDZ85DRAFT_284808</name>
</gene>
<dbReference type="PANTHER" id="PTHR13200:SF0">
    <property type="entry name" value="EEF1A LYSINE METHYLTRANSFERASE 1"/>
    <property type="match status" value="1"/>
</dbReference>
<comment type="function">
    <text evidence="5">S-adenosyl-L-methionine-dependent protein-lysine N-methyltransferase that trimethylates elongation factor 1-alpha at 'Lys-79'.</text>
</comment>
<dbReference type="PROSITE" id="PS00092">
    <property type="entry name" value="N6_MTASE"/>
    <property type="match status" value="1"/>
</dbReference>
<dbReference type="GO" id="GO:0016279">
    <property type="term" value="F:protein-lysine N-methyltransferase activity"/>
    <property type="evidence" value="ECO:0007669"/>
    <property type="project" value="UniProtKB-UniRule"/>
</dbReference>
<evidence type="ECO:0000313" key="7">
    <source>
        <dbReference type="Proteomes" id="UP000799538"/>
    </source>
</evidence>
<dbReference type="GO" id="GO:0005737">
    <property type="term" value="C:cytoplasm"/>
    <property type="evidence" value="ECO:0007669"/>
    <property type="project" value="UniProtKB-SubCell"/>
</dbReference>
<accession>A0A6A6G336</accession>
<dbReference type="GO" id="GO:0032259">
    <property type="term" value="P:methylation"/>
    <property type="evidence" value="ECO:0007669"/>
    <property type="project" value="UniProtKB-KW"/>
</dbReference>
<sequence>MAMEDDEDEIPRLDPSTLAALQDFYGERDARQKQFEDLKTAAEEGFSQNADVSMDMFGEDWNASQFWYTESTANTLAEQLLEGATEETQIAVVSAPSVYVAMRKLLQDHGRYPSRPQIKLLEFDERFAVFKADFARYDFQEPLKLDSTLKGKFDRIICDPPFLSEDCQAKTALTARWMAKSWTDVKAIVCTGERMETLIHQLYGKTGLKTTTFLPEHSKGLSNEFRCYANFDCKDWKLERKD</sequence>
<keyword evidence="4 5" id="KW-0808">Transferase</keyword>